<evidence type="ECO:0000313" key="2">
    <source>
        <dbReference type="EMBL" id="KZV14644.1"/>
    </source>
</evidence>
<dbReference type="AlphaFoldDB" id="A0A2Z6ZZE7"/>
<sequence length="204" mass="22681">MLEQHEDQAQSTKSSSSAESKAEMKRRVEPELCEPGFNFWLNPASCHSVWLHLLVLVIGRITGHCTTIEACLDWSRREDIQTRTVKGRLSWTGRRYLAGTPNLKPASWYRDGIEQGNKLSANQLEDQLRNQLAQDQFCGELNGCSAGHLSGTCAWLQPVFQEPGASRLIAVDSSIRSTTRLEAPSSDCTRSPDEISTIGFSSKN</sequence>
<reference evidence="2 3" key="1">
    <citation type="journal article" date="2015" name="Proc. Natl. Acad. Sci. U.S.A.">
        <title>The resurrection genome of Boea hygrometrica: A blueprint for survival of dehydration.</title>
        <authorList>
            <person name="Xiao L."/>
            <person name="Yang G."/>
            <person name="Zhang L."/>
            <person name="Yang X."/>
            <person name="Zhao S."/>
            <person name="Ji Z."/>
            <person name="Zhou Q."/>
            <person name="Hu M."/>
            <person name="Wang Y."/>
            <person name="Chen M."/>
            <person name="Xu Y."/>
            <person name="Jin H."/>
            <person name="Xiao X."/>
            <person name="Hu G."/>
            <person name="Bao F."/>
            <person name="Hu Y."/>
            <person name="Wan P."/>
            <person name="Li L."/>
            <person name="Deng X."/>
            <person name="Kuang T."/>
            <person name="Xiang C."/>
            <person name="Zhu J.K."/>
            <person name="Oliver M.J."/>
            <person name="He Y."/>
        </authorList>
    </citation>
    <scope>NUCLEOTIDE SEQUENCE [LARGE SCALE GENOMIC DNA]</scope>
    <source>
        <strain evidence="3">cv. XS01</strain>
    </source>
</reference>
<evidence type="ECO:0000256" key="1">
    <source>
        <dbReference type="SAM" id="MobiDB-lite"/>
    </source>
</evidence>
<proteinExistence type="predicted"/>
<name>A0A2Z6ZZE7_9LAMI</name>
<gene>
    <name evidence="2" type="ORF">F511_42102</name>
</gene>
<feature type="region of interest" description="Disordered" evidence="1">
    <location>
        <begin position="181"/>
        <end position="204"/>
    </location>
</feature>
<accession>A0A2Z6ZZE7</accession>
<organism evidence="2 3">
    <name type="scientific">Dorcoceras hygrometricum</name>
    <dbReference type="NCBI Taxonomy" id="472368"/>
    <lineage>
        <taxon>Eukaryota</taxon>
        <taxon>Viridiplantae</taxon>
        <taxon>Streptophyta</taxon>
        <taxon>Embryophyta</taxon>
        <taxon>Tracheophyta</taxon>
        <taxon>Spermatophyta</taxon>
        <taxon>Magnoliopsida</taxon>
        <taxon>eudicotyledons</taxon>
        <taxon>Gunneridae</taxon>
        <taxon>Pentapetalae</taxon>
        <taxon>asterids</taxon>
        <taxon>lamiids</taxon>
        <taxon>Lamiales</taxon>
        <taxon>Gesneriaceae</taxon>
        <taxon>Didymocarpoideae</taxon>
        <taxon>Trichosporeae</taxon>
        <taxon>Loxocarpinae</taxon>
        <taxon>Dorcoceras</taxon>
    </lineage>
</organism>
<dbReference type="EMBL" id="KV020296">
    <property type="protein sequence ID" value="KZV14644.1"/>
    <property type="molecule type" value="Genomic_DNA"/>
</dbReference>
<protein>
    <submittedName>
        <fullName evidence="2">Uncharacterized protein</fullName>
    </submittedName>
</protein>
<feature type="region of interest" description="Disordered" evidence="1">
    <location>
        <begin position="1"/>
        <end position="23"/>
    </location>
</feature>
<evidence type="ECO:0000313" key="3">
    <source>
        <dbReference type="Proteomes" id="UP000250235"/>
    </source>
</evidence>
<dbReference type="Proteomes" id="UP000250235">
    <property type="component" value="Unassembled WGS sequence"/>
</dbReference>
<keyword evidence="3" id="KW-1185">Reference proteome</keyword>